<sequence>MDKKFFDQINIGITVCDREGKIIYMNEKSKDIFKDYGDIIGESLLDCHPEPAKSKLKNLMEKEEQNVYTIEKNGIKKLIFQSPFYIDGEYSGFYELSLEIPSQIKNFNRNKE</sequence>
<name>A0A124G0P8_UNCT6</name>
<evidence type="ECO:0000313" key="3">
    <source>
        <dbReference type="Proteomes" id="UP000053467"/>
    </source>
</evidence>
<dbReference type="Pfam" id="PF13188">
    <property type="entry name" value="PAS_8"/>
    <property type="match status" value="1"/>
</dbReference>
<proteinExistence type="predicted"/>
<dbReference type="EMBL" id="LGGX01000001">
    <property type="protein sequence ID" value="KUK88165.1"/>
    <property type="molecule type" value="Genomic_DNA"/>
</dbReference>
<evidence type="ECO:0000259" key="1">
    <source>
        <dbReference type="Pfam" id="PF13188"/>
    </source>
</evidence>
<dbReference type="AlphaFoldDB" id="A0A124G0P8"/>
<evidence type="ECO:0000313" key="2">
    <source>
        <dbReference type="EMBL" id="KUK88165.1"/>
    </source>
</evidence>
<accession>A0A124G0P8</accession>
<dbReference type="Gene3D" id="3.30.450.20">
    <property type="entry name" value="PAS domain"/>
    <property type="match status" value="1"/>
</dbReference>
<reference evidence="3" key="1">
    <citation type="journal article" date="2015" name="MBio">
        <title>Genome-Resolved Metagenomic Analysis Reveals Roles for Candidate Phyla and Other Microbial Community Members in Biogeochemical Transformations in Oil Reservoirs.</title>
        <authorList>
            <person name="Hu P."/>
            <person name="Tom L."/>
            <person name="Singh A."/>
            <person name="Thomas B.C."/>
            <person name="Baker B.J."/>
            <person name="Piceno Y.M."/>
            <person name="Andersen G.L."/>
            <person name="Banfield J.F."/>
        </authorList>
    </citation>
    <scope>NUCLEOTIDE SEQUENCE [LARGE SCALE GENOMIC DNA]</scope>
</reference>
<dbReference type="SUPFAM" id="SSF55785">
    <property type="entry name" value="PYP-like sensor domain (PAS domain)"/>
    <property type="match status" value="1"/>
</dbReference>
<comment type="caution">
    <text evidence="2">The sequence shown here is derived from an EMBL/GenBank/DDBJ whole genome shotgun (WGS) entry which is preliminary data.</text>
</comment>
<gene>
    <name evidence="2" type="ORF">XE03_0171</name>
</gene>
<dbReference type="CDD" id="cd00130">
    <property type="entry name" value="PAS"/>
    <property type="match status" value="1"/>
</dbReference>
<dbReference type="Proteomes" id="UP000053467">
    <property type="component" value="Unassembled WGS sequence"/>
</dbReference>
<dbReference type="InterPro" id="IPR000014">
    <property type="entry name" value="PAS"/>
</dbReference>
<dbReference type="InterPro" id="IPR035965">
    <property type="entry name" value="PAS-like_dom_sf"/>
</dbReference>
<feature type="domain" description="PAS" evidence="1">
    <location>
        <begin position="4"/>
        <end position="57"/>
    </location>
</feature>
<protein>
    <submittedName>
        <fullName evidence="2">PAS fold domain protein</fullName>
    </submittedName>
</protein>
<organism evidence="2 3">
    <name type="scientific">candidate division TA06 bacterium 34_109</name>
    <dbReference type="NCBI Taxonomy" id="1635277"/>
    <lineage>
        <taxon>Bacteria</taxon>
        <taxon>Bacteria division TA06</taxon>
    </lineage>
</organism>